<evidence type="ECO:0000313" key="7">
    <source>
        <dbReference type="Proteomes" id="UP000478417"/>
    </source>
</evidence>
<dbReference type="Gene3D" id="3.40.50.2300">
    <property type="match status" value="1"/>
</dbReference>
<evidence type="ECO:0000256" key="3">
    <source>
        <dbReference type="PROSITE-ProRule" id="PRU00169"/>
    </source>
</evidence>
<dbReference type="InterPro" id="IPR036388">
    <property type="entry name" value="WH-like_DNA-bd_sf"/>
</dbReference>
<dbReference type="Pfam" id="PF00196">
    <property type="entry name" value="GerE"/>
    <property type="match status" value="1"/>
</dbReference>
<dbReference type="InterPro" id="IPR000792">
    <property type="entry name" value="Tscrpt_reg_LuxR_C"/>
</dbReference>
<evidence type="ECO:0000259" key="4">
    <source>
        <dbReference type="PROSITE" id="PS50043"/>
    </source>
</evidence>
<feature type="domain" description="Response regulatory" evidence="5">
    <location>
        <begin position="6"/>
        <end position="126"/>
    </location>
</feature>
<dbReference type="PANTHER" id="PTHR43214">
    <property type="entry name" value="TWO-COMPONENT RESPONSE REGULATOR"/>
    <property type="match status" value="1"/>
</dbReference>
<keyword evidence="2" id="KW-0238">DNA-binding</keyword>
<dbReference type="CDD" id="cd06170">
    <property type="entry name" value="LuxR_C_like"/>
    <property type="match status" value="1"/>
</dbReference>
<dbReference type="InterPro" id="IPR011006">
    <property type="entry name" value="CheY-like_superfamily"/>
</dbReference>
<dbReference type="SMART" id="SM00448">
    <property type="entry name" value="REC"/>
    <property type="match status" value="1"/>
</dbReference>
<dbReference type="GO" id="GO:0000160">
    <property type="term" value="P:phosphorelay signal transduction system"/>
    <property type="evidence" value="ECO:0007669"/>
    <property type="project" value="InterPro"/>
</dbReference>
<keyword evidence="1 3" id="KW-0597">Phosphoprotein</keyword>
<dbReference type="InterPro" id="IPR039420">
    <property type="entry name" value="WalR-like"/>
</dbReference>
<dbReference type="SUPFAM" id="SSF52172">
    <property type="entry name" value="CheY-like"/>
    <property type="match status" value="1"/>
</dbReference>
<dbReference type="AlphaFoldDB" id="A0A6B2M1H1"/>
<feature type="modified residue" description="4-aspartylphosphate" evidence="3">
    <location>
        <position position="61"/>
    </location>
</feature>
<dbReference type="InterPro" id="IPR016032">
    <property type="entry name" value="Sig_transdc_resp-reg_C-effctor"/>
</dbReference>
<name>A0A6B2M1H1_9BACT</name>
<dbReference type="PRINTS" id="PR00038">
    <property type="entry name" value="HTHLUXR"/>
</dbReference>
<dbReference type="InterPro" id="IPR058245">
    <property type="entry name" value="NreC/VraR/RcsB-like_REC"/>
</dbReference>
<gene>
    <name evidence="6" type="ORF">G0Q06_06340</name>
</gene>
<protein>
    <submittedName>
        <fullName evidence="6">Response regulator transcription factor</fullName>
    </submittedName>
</protein>
<dbReference type="InterPro" id="IPR001789">
    <property type="entry name" value="Sig_transdc_resp-reg_receiver"/>
</dbReference>
<dbReference type="GO" id="GO:0006355">
    <property type="term" value="P:regulation of DNA-templated transcription"/>
    <property type="evidence" value="ECO:0007669"/>
    <property type="project" value="InterPro"/>
</dbReference>
<comment type="caution">
    <text evidence="6">The sequence shown here is derived from an EMBL/GenBank/DDBJ whole genome shotgun (WGS) entry which is preliminary data.</text>
</comment>
<evidence type="ECO:0000313" key="6">
    <source>
        <dbReference type="EMBL" id="NDV62059.1"/>
    </source>
</evidence>
<dbReference type="EMBL" id="JAAGNX010000002">
    <property type="protein sequence ID" value="NDV62059.1"/>
    <property type="molecule type" value="Genomic_DNA"/>
</dbReference>
<feature type="domain" description="HTH luxR-type" evidence="4">
    <location>
        <begin position="150"/>
        <end position="215"/>
    </location>
</feature>
<evidence type="ECO:0000259" key="5">
    <source>
        <dbReference type="PROSITE" id="PS50110"/>
    </source>
</evidence>
<dbReference type="SMART" id="SM00421">
    <property type="entry name" value="HTH_LUXR"/>
    <property type="match status" value="1"/>
</dbReference>
<sequence>MGKQIRVMFVEDNTEYRNVVSAAMHRKPEINLVSVNGTAERALSELKCLNESSHIDVILLDISLPGISGLEAITEIQAIDPEAKIVILTQSEERADILSAIHQGAAGYLLKSSTIQQIFECISIVAAGGAMLDPSMANYILDTVMSARLEEGSSDLLTSREREVLELIAQGLAKKEISEKLGLSFFTIAAHIRNIYEKLNVVNAAAAVHQAHKKGIL</sequence>
<dbReference type="Proteomes" id="UP000478417">
    <property type="component" value="Unassembled WGS sequence"/>
</dbReference>
<dbReference type="PROSITE" id="PS50043">
    <property type="entry name" value="HTH_LUXR_2"/>
    <property type="match status" value="1"/>
</dbReference>
<dbReference type="RefSeq" id="WP_163963625.1">
    <property type="nucleotide sequence ID" value="NZ_JAAGNX010000002.1"/>
</dbReference>
<organism evidence="6 7">
    <name type="scientific">Oceanipulchritudo coccoides</name>
    <dbReference type="NCBI Taxonomy" id="2706888"/>
    <lineage>
        <taxon>Bacteria</taxon>
        <taxon>Pseudomonadati</taxon>
        <taxon>Verrucomicrobiota</taxon>
        <taxon>Opitutia</taxon>
        <taxon>Puniceicoccales</taxon>
        <taxon>Oceanipulchritudinaceae</taxon>
        <taxon>Oceanipulchritudo</taxon>
    </lineage>
</organism>
<dbReference type="Gene3D" id="1.10.10.10">
    <property type="entry name" value="Winged helix-like DNA-binding domain superfamily/Winged helix DNA-binding domain"/>
    <property type="match status" value="1"/>
</dbReference>
<evidence type="ECO:0000256" key="1">
    <source>
        <dbReference type="ARBA" id="ARBA00022553"/>
    </source>
</evidence>
<dbReference type="SUPFAM" id="SSF46894">
    <property type="entry name" value="C-terminal effector domain of the bipartite response regulators"/>
    <property type="match status" value="1"/>
</dbReference>
<dbReference type="PROSITE" id="PS50110">
    <property type="entry name" value="RESPONSE_REGULATORY"/>
    <property type="match status" value="1"/>
</dbReference>
<dbReference type="GO" id="GO:0003677">
    <property type="term" value="F:DNA binding"/>
    <property type="evidence" value="ECO:0007669"/>
    <property type="project" value="UniProtKB-KW"/>
</dbReference>
<keyword evidence="7" id="KW-1185">Reference proteome</keyword>
<reference evidence="6 7" key="1">
    <citation type="submission" date="2020-02" db="EMBL/GenBank/DDBJ databases">
        <title>Albibacoteraceae fam. nov., the first described family within the subdivision 4 Verrucomicrobia.</title>
        <authorList>
            <person name="Xi F."/>
        </authorList>
    </citation>
    <scope>NUCLEOTIDE SEQUENCE [LARGE SCALE GENOMIC DNA]</scope>
    <source>
        <strain evidence="6 7">CK1056</strain>
    </source>
</reference>
<dbReference type="Pfam" id="PF00072">
    <property type="entry name" value="Response_reg"/>
    <property type="match status" value="1"/>
</dbReference>
<dbReference type="CDD" id="cd17535">
    <property type="entry name" value="REC_NarL-like"/>
    <property type="match status" value="1"/>
</dbReference>
<accession>A0A6B2M1H1</accession>
<evidence type="ECO:0000256" key="2">
    <source>
        <dbReference type="ARBA" id="ARBA00023125"/>
    </source>
</evidence>
<proteinExistence type="predicted"/>